<gene>
    <name evidence="1" type="ORF">DP939_02710</name>
</gene>
<name>A0A366M7C9_9ACTN</name>
<dbReference type="AlphaFoldDB" id="A0A366M7C9"/>
<organism evidence="1 2">
    <name type="scientific">Spongiactinospora rosea</name>
    <dbReference type="NCBI Taxonomy" id="2248750"/>
    <lineage>
        <taxon>Bacteria</taxon>
        <taxon>Bacillati</taxon>
        <taxon>Actinomycetota</taxon>
        <taxon>Actinomycetes</taxon>
        <taxon>Streptosporangiales</taxon>
        <taxon>Streptosporangiaceae</taxon>
        <taxon>Spongiactinospora</taxon>
    </lineage>
</organism>
<protein>
    <submittedName>
        <fullName evidence="1">Uncharacterized protein</fullName>
    </submittedName>
</protein>
<accession>A0A366M7C9</accession>
<keyword evidence="2" id="KW-1185">Reference proteome</keyword>
<dbReference type="Proteomes" id="UP000253303">
    <property type="component" value="Unassembled WGS sequence"/>
</dbReference>
<comment type="caution">
    <text evidence="1">The sequence shown here is derived from an EMBL/GenBank/DDBJ whole genome shotgun (WGS) entry which is preliminary data.</text>
</comment>
<sequence length="95" mass="10141">MIALPHDDDLLLVWDVEAGECGGGGVHDSRDAAETAMLDTLDSHPEGRGRVRYARLVPAPHGSIGDYRYGSTLITAHRADGETVSVVGDAWEDTP</sequence>
<evidence type="ECO:0000313" key="2">
    <source>
        <dbReference type="Proteomes" id="UP000253303"/>
    </source>
</evidence>
<dbReference type="EMBL" id="QMEY01000001">
    <property type="protein sequence ID" value="RBQ21640.1"/>
    <property type="molecule type" value="Genomic_DNA"/>
</dbReference>
<dbReference type="RefSeq" id="WP_113978473.1">
    <property type="nucleotide sequence ID" value="NZ_QMEY01000001.1"/>
</dbReference>
<reference evidence="1 2" key="1">
    <citation type="submission" date="2018-06" db="EMBL/GenBank/DDBJ databases">
        <title>Sphaerisporangium craniellae sp. nov., isolated from a marine sponge in the South China Sea.</title>
        <authorList>
            <person name="Li L."/>
        </authorList>
    </citation>
    <scope>NUCLEOTIDE SEQUENCE [LARGE SCALE GENOMIC DNA]</scope>
    <source>
        <strain evidence="1 2">LHW63015</strain>
    </source>
</reference>
<evidence type="ECO:0000313" key="1">
    <source>
        <dbReference type="EMBL" id="RBQ21640.1"/>
    </source>
</evidence>
<proteinExistence type="predicted"/>